<reference evidence="1 2" key="1">
    <citation type="submission" date="2014-04" db="EMBL/GenBank/DDBJ databases">
        <authorList>
            <consortium name="DOE Joint Genome Institute"/>
            <person name="Kuo A."/>
            <person name="Ruytinx J."/>
            <person name="Rineau F."/>
            <person name="Colpaert J."/>
            <person name="Kohler A."/>
            <person name="Nagy L.G."/>
            <person name="Floudas D."/>
            <person name="Copeland A."/>
            <person name="Barry K.W."/>
            <person name="Cichocki N."/>
            <person name="Veneault-Fourrey C."/>
            <person name="LaButti K."/>
            <person name="Lindquist E.A."/>
            <person name="Lipzen A."/>
            <person name="Lundell T."/>
            <person name="Morin E."/>
            <person name="Murat C."/>
            <person name="Sun H."/>
            <person name="Tunlid A."/>
            <person name="Henrissat B."/>
            <person name="Grigoriev I.V."/>
            <person name="Hibbett D.S."/>
            <person name="Martin F."/>
            <person name="Nordberg H.P."/>
            <person name="Cantor M.N."/>
            <person name="Hua S.X."/>
        </authorList>
    </citation>
    <scope>NUCLEOTIDE SEQUENCE [LARGE SCALE GENOMIC DNA]</scope>
    <source>
        <strain evidence="1 2">UH-Slu-Lm8-n1</strain>
    </source>
</reference>
<dbReference type="SUPFAM" id="SSF53686">
    <property type="entry name" value="Tryptophan synthase beta subunit-like PLP-dependent enzymes"/>
    <property type="match status" value="1"/>
</dbReference>
<dbReference type="AlphaFoldDB" id="A0A0D0AQ52"/>
<evidence type="ECO:0000313" key="1">
    <source>
        <dbReference type="EMBL" id="KIK40164.1"/>
    </source>
</evidence>
<gene>
    <name evidence="1" type="ORF">CY34DRAFT_807467</name>
</gene>
<dbReference type="OrthoDB" id="10259545at2759"/>
<dbReference type="InterPro" id="IPR036052">
    <property type="entry name" value="TrpB-like_PALP_sf"/>
</dbReference>
<accession>A0A0D0AQ52</accession>
<sequence>MCSMTHAMLRMKPGGAVVEGTAGNTGIGLAHVSICRARGYKCMISMPNTQTSSDYFFLR</sequence>
<keyword evidence="2" id="KW-1185">Reference proteome</keyword>
<dbReference type="Gene3D" id="3.40.50.1100">
    <property type="match status" value="1"/>
</dbReference>
<proteinExistence type="predicted"/>
<reference evidence="2" key="2">
    <citation type="submission" date="2015-01" db="EMBL/GenBank/DDBJ databases">
        <title>Evolutionary Origins and Diversification of the Mycorrhizal Mutualists.</title>
        <authorList>
            <consortium name="DOE Joint Genome Institute"/>
            <consortium name="Mycorrhizal Genomics Consortium"/>
            <person name="Kohler A."/>
            <person name="Kuo A."/>
            <person name="Nagy L.G."/>
            <person name="Floudas D."/>
            <person name="Copeland A."/>
            <person name="Barry K.W."/>
            <person name="Cichocki N."/>
            <person name="Veneault-Fourrey C."/>
            <person name="LaButti K."/>
            <person name="Lindquist E.A."/>
            <person name="Lipzen A."/>
            <person name="Lundell T."/>
            <person name="Morin E."/>
            <person name="Murat C."/>
            <person name="Riley R."/>
            <person name="Ohm R."/>
            <person name="Sun H."/>
            <person name="Tunlid A."/>
            <person name="Henrissat B."/>
            <person name="Grigoriev I.V."/>
            <person name="Hibbett D.S."/>
            <person name="Martin F."/>
        </authorList>
    </citation>
    <scope>NUCLEOTIDE SEQUENCE [LARGE SCALE GENOMIC DNA]</scope>
    <source>
        <strain evidence="2">UH-Slu-Lm8-n1</strain>
    </source>
</reference>
<protein>
    <recommendedName>
        <fullName evidence="3">Tryptophan synthase beta chain-like PALP domain-containing protein</fullName>
    </recommendedName>
</protein>
<dbReference type="InParanoid" id="A0A0D0AQ52"/>
<dbReference type="HOGENOM" id="CLU_2962420_0_0_1"/>
<dbReference type="Proteomes" id="UP000054485">
    <property type="component" value="Unassembled WGS sequence"/>
</dbReference>
<organism evidence="1 2">
    <name type="scientific">Suillus luteus UH-Slu-Lm8-n1</name>
    <dbReference type="NCBI Taxonomy" id="930992"/>
    <lineage>
        <taxon>Eukaryota</taxon>
        <taxon>Fungi</taxon>
        <taxon>Dikarya</taxon>
        <taxon>Basidiomycota</taxon>
        <taxon>Agaricomycotina</taxon>
        <taxon>Agaricomycetes</taxon>
        <taxon>Agaricomycetidae</taxon>
        <taxon>Boletales</taxon>
        <taxon>Suillineae</taxon>
        <taxon>Suillaceae</taxon>
        <taxon>Suillus</taxon>
    </lineage>
</organism>
<name>A0A0D0AQ52_9AGAM</name>
<dbReference type="EMBL" id="KN835313">
    <property type="protein sequence ID" value="KIK40164.1"/>
    <property type="molecule type" value="Genomic_DNA"/>
</dbReference>
<dbReference type="STRING" id="930992.A0A0D0AQ52"/>
<evidence type="ECO:0008006" key="3">
    <source>
        <dbReference type="Google" id="ProtNLM"/>
    </source>
</evidence>
<evidence type="ECO:0000313" key="2">
    <source>
        <dbReference type="Proteomes" id="UP000054485"/>
    </source>
</evidence>